<dbReference type="GO" id="GO:0035371">
    <property type="term" value="C:microtubule plus-end"/>
    <property type="evidence" value="ECO:0007669"/>
    <property type="project" value="TreeGrafter"/>
</dbReference>
<dbReference type="GO" id="GO:0007051">
    <property type="term" value="P:spindle organization"/>
    <property type="evidence" value="ECO:0007669"/>
    <property type="project" value="InterPro"/>
</dbReference>
<dbReference type="PANTHER" id="PTHR31940">
    <property type="entry name" value="SMALL KINETOCHORE-ASSOCIATED PROTEIN"/>
    <property type="match status" value="1"/>
</dbReference>
<dbReference type="GO" id="GO:0000070">
    <property type="term" value="P:mitotic sister chromatid segregation"/>
    <property type="evidence" value="ECO:0007669"/>
    <property type="project" value="TreeGrafter"/>
</dbReference>
<keyword evidence="1" id="KW-0175">Coiled coil</keyword>
<dbReference type="GO" id="GO:0000776">
    <property type="term" value="C:kinetochore"/>
    <property type="evidence" value="ECO:0007669"/>
    <property type="project" value="InterPro"/>
</dbReference>
<name>A0A671VU51_SPAAU</name>
<feature type="coiled-coil region" evidence="1">
    <location>
        <begin position="67"/>
        <end position="115"/>
    </location>
</feature>
<dbReference type="Proteomes" id="UP000472265">
    <property type="component" value="Chromosome 22"/>
</dbReference>
<dbReference type="FunCoup" id="A0A671VU51">
    <property type="interactions" value="747"/>
</dbReference>
<dbReference type="Ensembl" id="ENSSAUT00010032065.1">
    <property type="protein sequence ID" value="ENSSAUP00010030418.1"/>
    <property type="gene ID" value="ENSSAUG00010013050.1"/>
</dbReference>
<evidence type="ECO:0000256" key="1">
    <source>
        <dbReference type="SAM" id="Coils"/>
    </source>
</evidence>
<dbReference type="GO" id="GO:0051988">
    <property type="term" value="P:regulation of attachment of spindle microtubules to kinetochore"/>
    <property type="evidence" value="ECO:0007669"/>
    <property type="project" value="InterPro"/>
</dbReference>
<reference evidence="3" key="2">
    <citation type="submission" date="2025-08" db="UniProtKB">
        <authorList>
            <consortium name="Ensembl"/>
        </authorList>
    </citation>
    <scope>IDENTIFICATION</scope>
</reference>
<dbReference type="GeneTree" id="ENSGT00390000010376"/>
<keyword evidence="4" id="KW-1185">Reference proteome</keyword>
<evidence type="ECO:0000313" key="4">
    <source>
        <dbReference type="Proteomes" id="UP000472265"/>
    </source>
</evidence>
<reference evidence="3" key="3">
    <citation type="submission" date="2025-09" db="UniProtKB">
        <authorList>
            <consortium name="Ensembl"/>
        </authorList>
    </citation>
    <scope>IDENTIFICATION</scope>
</reference>
<dbReference type="GO" id="GO:0034451">
    <property type="term" value="C:centriolar satellite"/>
    <property type="evidence" value="ECO:0007669"/>
    <property type="project" value="TreeGrafter"/>
</dbReference>
<proteinExistence type="predicted"/>
<dbReference type="PANTHER" id="PTHR31940:SF2">
    <property type="entry name" value="SMALL KINETOCHORE-ASSOCIATED PROTEIN"/>
    <property type="match status" value="1"/>
</dbReference>
<dbReference type="GO" id="GO:0072686">
    <property type="term" value="C:mitotic spindle"/>
    <property type="evidence" value="ECO:0007669"/>
    <property type="project" value="TreeGrafter"/>
</dbReference>
<feature type="coiled-coil region" evidence="1">
    <location>
        <begin position="168"/>
        <end position="195"/>
    </location>
</feature>
<gene>
    <name evidence="3" type="primary">knstrn</name>
</gene>
<feature type="compositionally biased region" description="Polar residues" evidence="2">
    <location>
        <begin position="24"/>
        <end position="34"/>
    </location>
</feature>
<evidence type="ECO:0000313" key="3">
    <source>
        <dbReference type="Ensembl" id="ENSSAUP00010030418.1"/>
    </source>
</evidence>
<reference evidence="3" key="1">
    <citation type="submission" date="2021-04" db="EMBL/GenBank/DDBJ databases">
        <authorList>
            <consortium name="Wellcome Sanger Institute Data Sharing"/>
        </authorList>
    </citation>
    <scope>NUCLEOTIDE SEQUENCE [LARGE SCALE GENOMIC DNA]</scope>
</reference>
<evidence type="ECO:0000256" key="2">
    <source>
        <dbReference type="SAM" id="MobiDB-lite"/>
    </source>
</evidence>
<dbReference type="AlphaFoldDB" id="A0A671VU51"/>
<feature type="region of interest" description="Disordered" evidence="2">
    <location>
        <begin position="1"/>
        <end position="58"/>
    </location>
</feature>
<protein>
    <submittedName>
        <fullName evidence="3">Kinetochore localized astrin (SPAG5) binding protein</fullName>
    </submittedName>
</protein>
<feature type="compositionally biased region" description="Basic and acidic residues" evidence="2">
    <location>
        <begin position="14"/>
        <end position="23"/>
    </location>
</feature>
<dbReference type="InterPro" id="IPR033373">
    <property type="entry name" value="SKAP"/>
</dbReference>
<organism evidence="3 4">
    <name type="scientific">Sparus aurata</name>
    <name type="common">Gilthead sea bream</name>
    <dbReference type="NCBI Taxonomy" id="8175"/>
    <lineage>
        <taxon>Eukaryota</taxon>
        <taxon>Metazoa</taxon>
        <taxon>Chordata</taxon>
        <taxon>Craniata</taxon>
        <taxon>Vertebrata</taxon>
        <taxon>Euteleostomi</taxon>
        <taxon>Actinopterygii</taxon>
        <taxon>Neopterygii</taxon>
        <taxon>Teleostei</taxon>
        <taxon>Neoteleostei</taxon>
        <taxon>Acanthomorphata</taxon>
        <taxon>Eupercaria</taxon>
        <taxon>Spariformes</taxon>
        <taxon>Sparidae</taxon>
        <taxon>Sparus</taxon>
    </lineage>
</organism>
<sequence>MSSKIPRGVQLPPETKKTAHKDTATVSATANAAQKSDGILKSQKENVPRKNAAPKVHKGISTRYGQQAELKEQNQHLIATNEELQKNLTDTQQRVAELELQFTDLEKENVGLQKNLKDCHVLLVGAKIDPVLGERVGEAAQQNEDQRKEVMSVSTDLLHELKAFRDVASQQRAQLEEIQTAMTELTKAREHMMQERASLRASALNSFSGFFTGLLQLIQHEFCAAVMLMKYRLFRPERKRHPVLSQTSNFNNLKTFH</sequence>
<accession>A0A671VU51</accession>
<dbReference type="InParanoid" id="A0A671VU51"/>